<accession>A0A9P0FN96</accession>
<dbReference type="Pfam" id="PF10396">
    <property type="entry name" value="TrmE_N"/>
    <property type="match status" value="1"/>
</dbReference>
<dbReference type="Pfam" id="PF12631">
    <property type="entry name" value="MnmE_helical"/>
    <property type="match status" value="1"/>
</dbReference>
<dbReference type="InterPro" id="IPR025867">
    <property type="entry name" value="MnmE_helical"/>
</dbReference>
<organism evidence="8 9">
    <name type="scientific">Brassicogethes aeneus</name>
    <name type="common">Rape pollen beetle</name>
    <name type="synonym">Meligethes aeneus</name>
    <dbReference type="NCBI Taxonomy" id="1431903"/>
    <lineage>
        <taxon>Eukaryota</taxon>
        <taxon>Metazoa</taxon>
        <taxon>Ecdysozoa</taxon>
        <taxon>Arthropoda</taxon>
        <taxon>Hexapoda</taxon>
        <taxon>Insecta</taxon>
        <taxon>Pterygota</taxon>
        <taxon>Neoptera</taxon>
        <taxon>Endopterygota</taxon>
        <taxon>Coleoptera</taxon>
        <taxon>Polyphaga</taxon>
        <taxon>Cucujiformia</taxon>
        <taxon>Nitidulidae</taxon>
        <taxon>Meligethinae</taxon>
        <taxon>Brassicogethes</taxon>
    </lineage>
</organism>
<dbReference type="PANTHER" id="PTHR42714">
    <property type="entry name" value="TRNA MODIFICATION GTPASE GTPBP3"/>
    <property type="match status" value="1"/>
</dbReference>
<proteinExistence type="inferred from homology"/>
<dbReference type="InterPro" id="IPR018948">
    <property type="entry name" value="GTP-bd_TrmE_N"/>
</dbReference>
<keyword evidence="4 6" id="KW-0547">Nucleotide-binding</keyword>
<dbReference type="Gene3D" id="3.30.1360.120">
    <property type="entry name" value="Probable tRNA modification gtpase trme, domain 1"/>
    <property type="match status" value="1"/>
</dbReference>
<gene>
    <name evidence="8" type="ORF">MELIAE_LOCUS11600</name>
</gene>
<dbReference type="CDD" id="cd04164">
    <property type="entry name" value="trmE"/>
    <property type="match status" value="1"/>
</dbReference>
<dbReference type="InterPro" id="IPR006073">
    <property type="entry name" value="GTP-bd"/>
</dbReference>
<dbReference type="FunFam" id="3.30.1360.120:FF:000007">
    <property type="entry name" value="tRNA modification GTPase GTPBP3, mitochondrial"/>
    <property type="match status" value="1"/>
</dbReference>
<comment type="subcellular location">
    <subcellularLocation>
        <location evidence="1">Mitochondrion</location>
    </subcellularLocation>
</comment>
<dbReference type="PANTHER" id="PTHR42714:SF2">
    <property type="entry name" value="TRNA MODIFICATION GTPASE GTPBP3, MITOCHONDRIAL"/>
    <property type="match status" value="1"/>
</dbReference>
<dbReference type="Gene3D" id="1.20.120.430">
    <property type="entry name" value="tRNA modification GTPase MnmE domain 2"/>
    <property type="match status" value="1"/>
</dbReference>
<dbReference type="Pfam" id="PF01926">
    <property type="entry name" value="MMR_HSR1"/>
    <property type="match status" value="1"/>
</dbReference>
<evidence type="ECO:0000256" key="3">
    <source>
        <dbReference type="ARBA" id="ARBA00022694"/>
    </source>
</evidence>
<evidence type="ECO:0000256" key="6">
    <source>
        <dbReference type="RuleBase" id="RU003313"/>
    </source>
</evidence>
<dbReference type="GO" id="GO:0003924">
    <property type="term" value="F:GTPase activity"/>
    <property type="evidence" value="ECO:0007669"/>
    <property type="project" value="InterPro"/>
</dbReference>
<name>A0A9P0FN96_BRAAE</name>
<evidence type="ECO:0000313" key="9">
    <source>
        <dbReference type="Proteomes" id="UP001154078"/>
    </source>
</evidence>
<dbReference type="NCBIfam" id="TIGR00450">
    <property type="entry name" value="mnmE_trmE_thdF"/>
    <property type="match status" value="1"/>
</dbReference>
<dbReference type="OrthoDB" id="188276at2759"/>
<dbReference type="GO" id="GO:0005525">
    <property type="term" value="F:GTP binding"/>
    <property type="evidence" value="ECO:0007669"/>
    <property type="project" value="UniProtKB-KW"/>
</dbReference>
<dbReference type="GO" id="GO:0030488">
    <property type="term" value="P:tRNA methylation"/>
    <property type="evidence" value="ECO:0007669"/>
    <property type="project" value="TreeGrafter"/>
</dbReference>
<dbReference type="InterPro" id="IPR027368">
    <property type="entry name" value="MnmE_dom2"/>
</dbReference>
<dbReference type="NCBIfam" id="NF003661">
    <property type="entry name" value="PRK05291.1-3"/>
    <property type="match status" value="1"/>
</dbReference>
<keyword evidence="3 6" id="KW-0819">tRNA processing</keyword>
<sequence>MWKLSGFVRTLKRFYSSRTIFALSSGQGKCGVAVIRISGPKSGEALKKLTNMKNMPEPRLANLRSIRNPITQEILDKGLVLWFPGPKSFTGEDSFELHVHGGLAVINSILNALGTIDNVRAAEAGEFTKKAFHNGKLDLTEVEGLADLLQAETEAQRKQAFLQTQGSLSRFYNNWKEILVKCVAHIEAHIDFDETETLDLGILLGVARDVKKLRDEIENHLKDGRKGETLRNGVKTVILGEPNVGKSSLLNLLCQRPAAIVTPIEGTTRDILEVTLNIGGYPLVLADTAGLRLKTDDLVEKEGIKRALSMYEQADLILLLTGADKYSLWLEKNPESTFQDYLQNYVESLKLSNFLDKKNFIVVLNKTDLLPNFDGEENLIPISCKTEQGVTNLVENITGELKKLCGEPSKEHPSMNQIRHRQNLINCLENLDLFLKYVGKTEDFNGDMVLLAEYLRKSLKSLGKLVGTVTNEQLLDVIFGDFCIGK</sequence>
<dbReference type="GO" id="GO:0005739">
    <property type="term" value="C:mitochondrion"/>
    <property type="evidence" value="ECO:0007669"/>
    <property type="project" value="UniProtKB-SubCell"/>
</dbReference>
<dbReference type="SUPFAM" id="SSF116878">
    <property type="entry name" value="TrmE connector domain"/>
    <property type="match status" value="1"/>
</dbReference>
<dbReference type="Gene3D" id="3.40.50.300">
    <property type="entry name" value="P-loop containing nucleotide triphosphate hydrolases"/>
    <property type="match status" value="1"/>
</dbReference>
<evidence type="ECO:0000256" key="2">
    <source>
        <dbReference type="ARBA" id="ARBA00011043"/>
    </source>
</evidence>
<protein>
    <recommendedName>
        <fullName evidence="7">TrmE-type G domain-containing protein</fullName>
    </recommendedName>
</protein>
<evidence type="ECO:0000256" key="4">
    <source>
        <dbReference type="ARBA" id="ARBA00022741"/>
    </source>
</evidence>
<dbReference type="NCBIfam" id="TIGR00231">
    <property type="entry name" value="small_GTP"/>
    <property type="match status" value="1"/>
</dbReference>
<feature type="domain" description="TrmE-type G" evidence="7">
    <location>
        <begin position="233"/>
        <end position="402"/>
    </location>
</feature>
<dbReference type="HAMAP" id="MF_00379">
    <property type="entry name" value="GTPase_MnmE"/>
    <property type="match status" value="1"/>
</dbReference>
<dbReference type="CDD" id="cd14858">
    <property type="entry name" value="TrmE_N"/>
    <property type="match status" value="1"/>
</dbReference>
<evidence type="ECO:0000256" key="5">
    <source>
        <dbReference type="ARBA" id="ARBA00023134"/>
    </source>
</evidence>
<keyword evidence="9" id="KW-1185">Reference proteome</keyword>
<dbReference type="Proteomes" id="UP001154078">
    <property type="component" value="Chromosome 8"/>
</dbReference>
<keyword evidence="5 6" id="KW-0342">GTP-binding</keyword>
<evidence type="ECO:0000256" key="1">
    <source>
        <dbReference type="ARBA" id="ARBA00004173"/>
    </source>
</evidence>
<reference evidence="8" key="1">
    <citation type="submission" date="2021-12" db="EMBL/GenBank/DDBJ databases">
        <authorList>
            <person name="King R."/>
        </authorList>
    </citation>
    <scope>NUCLEOTIDE SEQUENCE</scope>
</reference>
<evidence type="ECO:0000259" key="7">
    <source>
        <dbReference type="PROSITE" id="PS51709"/>
    </source>
</evidence>
<dbReference type="EMBL" id="OV121139">
    <property type="protein sequence ID" value="CAH0562498.1"/>
    <property type="molecule type" value="Genomic_DNA"/>
</dbReference>
<dbReference type="SUPFAM" id="SSF52540">
    <property type="entry name" value="P-loop containing nucleoside triphosphate hydrolases"/>
    <property type="match status" value="1"/>
</dbReference>
<dbReference type="InterPro" id="IPR004520">
    <property type="entry name" value="GTPase_MnmE"/>
</dbReference>
<dbReference type="InterPro" id="IPR031168">
    <property type="entry name" value="G_TrmE"/>
</dbReference>
<dbReference type="GO" id="GO:0002098">
    <property type="term" value="P:tRNA wobble uridine modification"/>
    <property type="evidence" value="ECO:0007669"/>
    <property type="project" value="TreeGrafter"/>
</dbReference>
<dbReference type="InterPro" id="IPR027266">
    <property type="entry name" value="TrmE/GcvT-like"/>
</dbReference>
<dbReference type="AlphaFoldDB" id="A0A9P0FN96"/>
<dbReference type="InterPro" id="IPR005225">
    <property type="entry name" value="Small_GTP-bd"/>
</dbReference>
<comment type="similarity">
    <text evidence="2 6">Belongs to the TRAFAC class TrmE-Era-EngA-EngB-Septin-like GTPase superfamily. TrmE GTPase family.</text>
</comment>
<evidence type="ECO:0000313" key="8">
    <source>
        <dbReference type="EMBL" id="CAH0562498.1"/>
    </source>
</evidence>
<dbReference type="InterPro" id="IPR027417">
    <property type="entry name" value="P-loop_NTPase"/>
</dbReference>
<dbReference type="PROSITE" id="PS51709">
    <property type="entry name" value="G_TRME"/>
    <property type="match status" value="1"/>
</dbReference>